<reference evidence="1 2" key="1">
    <citation type="submission" date="2012-05" db="EMBL/GenBank/DDBJ databases">
        <title>Recombination and specialization in a pathogen metapopulation.</title>
        <authorList>
            <person name="Gardiner A."/>
            <person name="Kemen E."/>
            <person name="Schultz-Larsen T."/>
            <person name="MacLean D."/>
            <person name="Van Oosterhout C."/>
            <person name="Jones J.D.G."/>
        </authorList>
    </citation>
    <scope>NUCLEOTIDE SEQUENCE [LARGE SCALE GENOMIC DNA]</scope>
    <source>
        <strain evidence="1 2">Ac Nc2</strain>
    </source>
</reference>
<dbReference type="AlphaFoldDB" id="A0A024GH75"/>
<sequence length="149" mass="17283">MTERALENIRAENTLDGGVSEPKYRIPAFPCLKNNCRFIPYFHLSAILKICSKKPGLQSLRNVSKIRMELYLCNEIFAIQYLGRLSVYDVPCTVLIFVRTCARILTFPLYLSGLLVFPFYKDGCSNCDETITHTLWRREAQTYRNFGRL</sequence>
<keyword evidence="2" id="KW-1185">Reference proteome</keyword>
<dbReference type="Proteomes" id="UP000053237">
    <property type="component" value="Unassembled WGS sequence"/>
</dbReference>
<dbReference type="EMBL" id="CAIX01000105">
    <property type="protein sequence ID" value="CCI45697.1"/>
    <property type="molecule type" value="Genomic_DNA"/>
</dbReference>
<gene>
    <name evidence="1" type="ORF">BN9_065940</name>
</gene>
<organism evidence="1 2">
    <name type="scientific">Albugo candida</name>
    <dbReference type="NCBI Taxonomy" id="65357"/>
    <lineage>
        <taxon>Eukaryota</taxon>
        <taxon>Sar</taxon>
        <taxon>Stramenopiles</taxon>
        <taxon>Oomycota</taxon>
        <taxon>Peronosporomycetes</taxon>
        <taxon>Albuginales</taxon>
        <taxon>Albuginaceae</taxon>
        <taxon>Albugo</taxon>
    </lineage>
</organism>
<evidence type="ECO:0000313" key="2">
    <source>
        <dbReference type="Proteomes" id="UP000053237"/>
    </source>
</evidence>
<comment type="caution">
    <text evidence="1">The sequence shown here is derived from an EMBL/GenBank/DDBJ whole genome shotgun (WGS) entry which is preliminary data.</text>
</comment>
<protein>
    <submittedName>
        <fullName evidence="1">Uncharacterized protein</fullName>
    </submittedName>
</protein>
<proteinExistence type="predicted"/>
<dbReference type="InParanoid" id="A0A024GH75"/>
<name>A0A024GH75_9STRA</name>
<evidence type="ECO:0000313" key="1">
    <source>
        <dbReference type="EMBL" id="CCI45697.1"/>
    </source>
</evidence>
<accession>A0A024GH75</accession>